<dbReference type="RefSeq" id="WP_157355460.1">
    <property type="nucleotide sequence ID" value="NZ_WRPP01000001.1"/>
</dbReference>
<dbReference type="PANTHER" id="PTHR33169:SF27">
    <property type="entry name" value="TRANSCRIPTIONAL REGULATOR PADR FAMILY PROTEIN"/>
    <property type="match status" value="1"/>
</dbReference>
<dbReference type="AlphaFoldDB" id="A0A7K1UQW1"/>
<evidence type="ECO:0000259" key="1">
    <source>
        <dbReference type="Pfam" id="PF03551"/>
    </source>
</evidence>
<dbReference type="EMBL" id="WRPP01000001">
    <property type="protein sequence ID" value="MVU76743.1"/>
    <property type="molecule type" value="Genomic_DNA"/>
</dbReference>
<proteinExistence type="predicted"/>
<protein>
    <submittedName>
        <fullName evidence="2">PadR family transcriptional regulator</fullName>
    </submittedName>
</protein>
<organism evidence="2 3">
    <name type="scientific">Nocardia terrae</name>
    <dbReference type="NCBI Taxonomy" id="2675851"/>
    <lineage>
        <taxon>Bacteria</taxon>
        <taxon>Bacillati</taxon>
        <taxon>Actinomycetota</taxon>
        <taxon>Actinomycetes</taxon>
        <taxon>Mycobacteriales</taxon>
        <taxon>Nocardiaceae</taxon>
        <taxon>Nocardia</taxon>
    </lineage>
</organism>
<gene>
    <name evidence="2" type="ORF">GPX89_05715</name>
</gene>
<dbReference type="Pfam" id="PF03551">
    <property type="entry name" value="PadR"/>
    <property type="match status" value="1"/>
</dbReference>
<dbReference type="InterPro" id="IPR036390">
    <property type="entry name" value="WH_DNA-bd_sf"/>
</dbReference>
<feature type="domain" description="Transcription regulator PadR N-terminal" evidence="1">
    <location>
        <begin position="19"/>
        <end position="94"/>
    </location>
</feature>
<evidence type="ECO:0000313" key="2">
    <source>
        <dbReference type="EMBL" id="MVU76743.1"/>
    </source>
</evidence>
<dbReference type="PANTHER" id="PTHR33169">
    <property type="entry name" value="PADR-FAMILY TRANSCRIPTIONAL REGULATOR"/>
    <property type="match status" value="1"/>
</dbReference>
<dbReference type="InterPro" id="IPR005149">
    <property type="entry name" value="Tscrpt_reg_PadR_N"/>
</dbReference>
<dbReference type="InterPro" id="IPR052509">
    <property type="entry name" value="Metal_resp_DNA-bind_regulator"/>
</dbReference>
<sequence length="229" mass="25646">MSVATQRAFRRVNPLALAVLMVLWERPMHPYQISQTLKQRGKEGSVRINFGALYPVVESLLKQGFIEVVGAEQNGNRPARTVYRMTAAGAAEARDWMREWLSEPQKEYPRFMAALSFLPAVGPDEAVALLRHRVAALDERIAEIGELVTPVLSWLPEVLLVESNYETRMLEAERDFVAELAERIESGVLGGLSGWRAMTELAAQYPDGGVPPEVSDKFLEEWGMPKPPE</sequence>
<dbReference type="Gene3D" id="1.10.10.10">
    <property type="entry name" value="Winged helix-like DNA-binding domain superfamily/Winged helix DNA-binding domain"/>
    <property type="match status" value="1"/>
</dbReference>
<evidence type="ECO:0000313" key="3">
    <source>
        <dbReference type="Proteomes" id="UP000466794"/>
    </source>
</evidence>
<dbReference type="Proteomes" id="UP000466794">
    <property type="component" value="Unassembled WGS sequence"/>
</dbReference>
<keyword evidence="3" id="KW-1185">Reference proteome</keyword>
<dbReference type="SUPFAM" id="SSF46785">
    <property type="entry name" value="Winged helix' DNA-binding domain"/>
    <property type="match status" value="1"/>
</dbReference>
<accession>A0A7K1UQW1</accession>
<comment type="caution">
    <text evidence="2">The sequence shown here is derived from an EMBL/GenBank/DDBJ whole genome shotgun (WGS) entry which is preliminary data.</text>
</comment>
<name>A0A7K1UQW1_9NOCA</name>
<reference evidence="2 3" key="1">
    <citation type="submission" date="2019-12" db="EMBL/GenBank/DDBJ databases">
        <title>Nocardia sp. nov. ET3-3 isolated from soil.</title>
        <authorList>
            <person name="Kanchanasin P."/>
            <person name="Tanasupawat S."/>
            <person name="Yuki M."/>
            <person name="Kudo T."/>
        </authorList>
    </citation>
    <scope>NUCLEOTIDE SEQUENCE [LARGE SCALE GENOMIC DNA]</scope>
    <source>
        <strain evidence="2 3">ET3-3</strain>
    </source>
</reference>
<dbReference type="InterPro" id="IPR036388">
    <property type="entry name" value="WH-like_DNA-bd_sf"/>
</dbReference>